<dbReference type="Pfam" id="PF00196">
    <property type="entry name" value="GerE"/>
    <property type="match status" value="1"/>
</dbReference>
<evidence type="ECO:0000313" key="5">
    <source>
        <dbReference type="EMBL" id="ASO18485.1"/>
    </source>
</evidence>
<keyword evidence="3" id="KW-0238">DNA-binding</keyword>
<dbReference type="PROSITE" id="PS50110">
    <property type="entry name" value="RESPONSE_REGULATORY"/>
    <property type="match status" value="1"/>
</dbReference>
<dbReference type="GO" id="GO:0003677">
    <property type="term" value="F:DNA binding"/>
    <property type="evidence" value="ECO:0007669"/>
    <property type="project" value="UniProtKB-KW"/>
</dbReference>
<dbReference type="PRINTS" id="PR00038">
    <property type="entry name" value="HTHLUXR"/>
</dbReference>
<evidence type="ECO:0000256" key="4">
    <source>
        <dbReference type="ARBA" id="ARBA00023163"/>
    </source>
</evidence>
<dbReference type="GO" id="GO:0000160">
    <property type="term" value="P:phosphorelay signal transduction system"/>
    <property type="evidence" value="ECO:0007669"/>
    <property type="project" value="InterPro"/>
</dbReference>
<dbReference type="AlphaFoldDB" id="A0A221VY98"/>
<dbReference type="InterPro" id="IPR011006">
    <property type="entry name" value="CheY-like_superfamily"/>
</dbReference>
<reference evidence="5 6" key="1">
    <citation type="submission" date="2017-07" db="EMBL/GenBank/DDBJ databases">
        <title>Complete genome sequence of Actinoalloteichus hoggarensis DSM 45943, type strain of Actinoalloteichus hoggarensis.</title>
        <authorList>
            <person name="Ruckert C."/>
            <person name="Nouioui I."/>
            <person name="Willmese J."/>
            <person name="van Wezel G."/>
            <person name="Klenk H.-P."/>
            <person name="Kalinowski J."/>
            <person name="Zotchev S.B."/>
        </authorList>
    </citation>
    <scope>NUCLEOTIDE SEQUENCE [LARGE SCALE GENOMIC DNA]</scope>
    <source>
        <strain evidence="5 6">DSM 45943</strain>
    </source>
</reference>
<dbReference type="SMART" id="SM00448">
    <property type="entry name" value="REC"/>
    <property type="match status" value="1"/>
</dbReference>
<protein>
    <submittedName>
        <fullName evidence="5">Oxygen regulatory protein NreC</fullName>
    </submittedName>
</protein>
<dbReference type="SUPFAM" id="SSF46894">
    <property type="entry name" value="C-terminal effector domain of the bipartite response regulators"/>
    <property type="match status" value="1"/>
</dbReference>
<organism evidence="5 6">
    <name type="scientific">Actinoalloteichus hoggarensis</name>
    <dbReference type="NCBI Taxonomy" id="1470176"/>
    <lineage>
        <taxon>Bacteria</taxon>
        <taxon>Bacillati</taxon>
        <taxon>Actinomycetota</taxon>
        <taxon>Actinomycetes</taxon>
        <taxon>Pseudonocardiales</taxon>
        <taxon>Pseudonocardiaceae</taxon>
        <taxon>Actinoalloteichus</taxon>
    </lineage>
</organism>
<accession>A0A221VY98</accession>
<sequence length="234" mass="25061">MSVEPGVERLSDHGGLRIALAEDSVLLRDGLVHLLGRFGHRVTAAVGTADELLAAVADTVPDLVLTDVRMPPGHSDEGLRAAISLRENRPELPIMVLSQYIEQTYAAELFADGGPGLGYLLKDRVGDVRQFVAAVVQVAAGGTVVDQEVVRQLLARNRDSSPITRLSAREHEVLGLMAQGHANGVIARTLTVSEAAVAKHIGNILAKLDLPPQEQGHRRVLAVLAYLRDHGLSH</sequence>
<dbReference type="RefSeq" id="WP_245856551.1">
    <property type="nucleotide sequence ID" value="NZ_CP022521.1"/>
</dbReference>
<dbReference type="Proteomes" id="UP000204221">
    <property type="component" value="Chromosome"/>
</dbReference>
<dbReference type="Gene3D" id="3.40.50.2300">
    <property type="match status" value="1"/>
</dbReference>
<dbReference type="InterPro" id="IPR000792">
    <property type="entry name" value="Tscrpt_reg_LuxR_C"/>
</dbReference>
<dbReference type="InterPro" id="IPR016032">
    <property type="entry name" value="Sig_transdc_resp-reg_C-effctor"/>
</dbReference>
<dbReference type="InterPro" id="IPR001789">
    <property type="entry name" value="Sig_transdc_resp-reg_receiver"/>
</dbReference>
<gene>
    <name evidence="5" type="primary">nreC3</name>
    <name evidence="5" type="ORF">AHOG_04145</name>
</gene>
<dbReference type="PANTHER" id="PTHR43214:SF24">
    <property type="entry name" value="TRANSCRIPTIONAL REGULATORY PROTEIN NARL-RELATED"/>
    <property type="match status" value="1"/>
</dbReference>
<keyword evidence="4" id="KW-0804">Transcription</keyword>
<dbReference type="EMBL" id="CP022521">
    <property type="protein sequence ID" value="ASO18485.1"/>
    <property type="molecule type" value="Genomic_DNA"/>
</dbReference>
<dbReference type="InterPro" id="IPR058245">
    <property type="entry name" value="NreC/VraR/RcsB-like_REC"/>
</dbReference>
<dbReference type="KEGG" id="ahg:AHOG_04145"/>
<dbReference type="SMART" id="SM00421">
    <property type="entry name" value="HTH_LUXR"/>
    <property type="match status" value="1"/>
</dbReference>
<evidence type="ECO:0000256" key="2">
    <source>
        <dbReference type="ARBA" id="ARBA00023015"/>
    </source>
</evidence>
<proteinExistence type="predicted"/>
<name>A0A221VY98_9PSEU</name>
<keyword evidence="6" id="KW-1185">Reference proteome</keyword>
<dbReference type="PANTHER" id="PTHR43214">
    <property type="entry name" value="TWO-COMPONENT RESPONSE REGULATOR"/>
    <property type="match status" value="1"/>
</dbReference>
<keyword evidence="1" id="KW-0597">Phosphoprotein</keyword>
<evidence type="ECO:0000313" key="6">
    <source>
        <dbReference type="Proteomes" id="UP000204221"/>
    </source>
</evidence>
<keyword evidence="2" id="KW-0805">Transcription regulation</keyword>
<evidence type="ECO:0000256" key="3">
    <source>
        <dbReference type="ARBA" id="ARBA00023125"/>
    </source>
</evidence>
<evidence type="ECO:0000256" key="1">
    <source>
        <dbReference type="ARBA" id="ARBA00022553"/>
    </source>
</evidence>
<dbReference type="CDD" id="cd06170">
    <property type="entry name" value="LuxR_C_like"/>
    <property type="match status" value="1"/>
</dbReference>
<dbReference type="PROSITE" id="PS50043">
    <property type="entry name" value="HTH_LUXR_2"/>
    <property type="match status" value="1"/>
</dbReference>
<dbReference type="Pfam" id="PF00072">
    <property type="entry name" value="Response_reg"/>
    <property type="match status" value="1"/>
</dbReference>
<dbReference type="SUPFAM" id="SSF52172">
    <property type="entry name" value="CheY-like"/>
    <property type="match status" value="1"/>
</dbReference>
<dbReference type="GO" id="GO:0006355">
    <property type="term" value="P:regulation of DNA-templated transcription"/>
    <property type="evidence" value="ECO:0007669"/>
    <property type="project" value="InterPro"/>
</dbReference>
<dbReference type="InterPro" id="IPR039420">
    <property type="entry name" value="WalR-like"/>
</dbReference>
<dbReference type="CDD" id="cd17535">
    <property type="entry name" value="REC_NarL-like"/>
    <property type="match status" value="1"/>
</dbReference>